<dbReference type="SUPFAM" id="SSF81321">
    <property type="entry name" value="Family A G protein-coupled receptor-like"/>
    <property type="match status" value="1"/>
</dbReference>
<evidence type="ECO:0000313" key="2">
    <source>
        <dbReference type="EMBL" id="GMR38413.1"/>
    </source>
</evidence>
<evidence type="ECO:0000313" key="3">
    <source>
        <dbReference type="Proteomes" id="UP001328107"/>
    </source>
</evidence>
<feature type="non-terminal residue" evidence="2">
    <location>
        <position position="97"/>
    </location>
</feature>
<evidence type="ECO:0008006" key="4">
    <source>
        <dbReference type="Google" id="ProtNLM"/>
    </source>
</evidence>
<evidence type="ECO:0000256" key="1">
    <source>
        <dbReference type="SAM" id="Phobius"/>
    </source>
</evidence>
<feature type="non-terminal residue" evidence="2">
    <location>
        <position position="1"/>
    </location>
</feature>
<reference evidence="3" key="1">
    <citation type="submission" date="2022-10" db="EMBL/GenBank/DDBJ databases">
        <title>Genome assembly of Pristionchus species.</title>
        <authorList>
            <person name="Yoshida K."/>
            <person name="Sommer R.J."/>
        </authorList>
    </citation>
    <scope>NUCLEOTIDE SEQUENCE [LARGE SCALE GENOMIC DNA]</scope>
    <source>
        <strain evidence="3">RS5460</strain>
    </source>
</reference>
<dbReference type="InterPro" id="IPR019428">
    <property type="entry name" value="7TM_GPCR_serpentine_rcpt_Str"/>
</dbReference>
<protein>
    <recommendedName>
        <fullName evidence="4">G protein-coupled receptor</fullName>
    </recommendedName>
</protein>
<name>A0AAN4ZH93_9BILA</name>
<proteinExistence type="predicted"/>
<keyword evidence="3" id="KW-1185">Reference proteome</keyword>
<dbReference type="EMBL" id="BTRK01000002">
    <property type="protein sequence ID" value="GMR38413.1"/>
    <property type="molecule type" value="Genomic_DNA"/>
</dbReference>
<dbReference type="Pfam" id="PF10326">
    <property type="entry name" value="7TM_GPCR_Str"/>
    <property type="match status" value="1"/>
</dbReference>
<keyword evidence="1" id="KW-0472">Membrane</keyword>
<dbReference type="Proteomes" id="UP001328107">
    <property type="component" value="Unassembled WGS sequence"/>
</dbReference>
<keyword evidence="1" id="KW-1133">Transmembrane helix</keyword>
<accession>A0AAN4ZH93</accession>
<feature type="transmembrane region" description="Helical" evidence="1">
    <location>
        <begin position="12"/>
        <end position="30"/>
    </location>
</feature>
<keyword evidence="1" id="KW-0812">Transmembrane</keyword>
<feature type="transmembrane region" description="Helical" evidence="1">
    <location>
        <begin position="36"/>
        <end position="56"/>
    </location>
</feature>
<sequence length="97" mass="11112">SEHFRRQHVQLFRALVLQAITPFITSYVPLGMGGMLPFLGVEFPFFSVITPPLCAFHPVMDAVIMITTVSQFRNTLLDLICCRESRRNSRVILIEME</sequence>
<dbReference type="AlphaFoldDB" id="A0AAN4ZH93"/>
<gene>
    <name evidence="2" type="ORF">PMAYCL1PPCAC_08608</name>
</gene>
<dbReference type="InterPro" id="IPR019423">
    <property type="entry name" value="7TM_GPCR_serpentine_rcpt_Srj"/>
</dbReference>
<comment type="caution">
    <text evidence="2">The sequence shown here is derived from an EMBL/GenBank/DDBJ whole genome shotgun (WGS) entry which is preliminary data.</text>
</comment>
<organism evidence="2 3">
    <name type="scientific">Pristionchus mayeri</name>
    <dbReference type="NCBI Taxonomy" id="1317129"/>
    <lineage>
        <taxon>Eukaryota</taxon>
        <taxon>Metazoa</taxon>
        <taxon>Ecdysozoa</taxon>
        <taxon>Nematoda</taxon>
        <taxon>Chromadorea</taxon>
        <taxon>Rhabditida</taxon>
        <taxon>Rhabditina</taxon>
        <taxon>Diplogasteromorpha</taxon>
        <taxon>Diplogasteroidea</taxon>
        <taxon>Neodiplogasteridae</taxon>
        <taxon>Pristionchus</taxon>
    </lineage>
</organism>
<dbReference type="PANTHER" id="PTHR45907">
    <property type="entry name" value="SERPENTINE RECEPTOR, CLASS J"/>
    <property type="match status" value="1"/>
</dbReference>
<dbReference type="PANTHER" id="PTHR45907:SF16">
    <property type="entry name" value="SERPENTINE RECEPTOR, CLASS J"/>
    <property type="match status" value="1"/>
</dbReference>